<dbReference type="RefSeq" id="WP_139514153.1">
    <property type="nucleotide sequence ID" value="NZ_CP040896.1"/>
</dbReference>
<dbReference type="OrthoDB" id="9812295at2"/>
<dbReference type="PANTHER" id="PTHR30543:SF21">
    <property type="entry name" value="NAD(P)H-DEPENDENT FMN REDUCTASE LOT6"/>
    <property type="match status" value="1"/>
</dbReference>
<dbReference type="InterPro" id="IPR050712">
    <property type="entry name" value="NAD(P)H-dep_reductase"/>
</dbReference>
<evidence type="ECO:0000313" key="3">
    <source>
        <dbReference type="Proteomes" id="UP000305398"/>
    </source>
</evidence>
<dbReference type="InterPro" id="IPR005025">
    <property type="entry name" value="FMN_Rdtase-like_dom"/>
</dbReference>
<dbReference type="AlphaFoldDB" id="A0A5B7ZVU0"/>
<dbReference type="KEGG" id="hyj:FHG12_02685"/>
<dbReference type="Gene3D" id="3.40.50.360">
    <property type="match status" value="1"/>
</dbReference>
<dbReference type="SUPFAM" id="SSF52218">
    <property type="entry name" value="Flavoproteins"/>
    <property type="match status" value="1"/>
</dbReference>
<accession>A0A5B7ZVU0</accession>
<dbReference type="GO" id="GO:0005829">
    <property type="term" value="C:cytosol"/>
    <property type="evidence" value="ECO:0007669"/>
    <property type="project" value="TreeGrafter"/>
</dbReference>
<sequence>MITIIAGTNRPNSRARRIANVYAHLLAELGAEHQILDLLELPIDFATSALYANTGKHEEFNRLVQLASSADKLVFVVPEYNCSFPGVLKTFIDGLPYPGGIRGKKAALVGLSTGTQGGILALNHLTDVLMYLGTTVLPTRMRLPLVDQYLTEEGELQHDLYKQLLREQAAELLAF</sequence>
<dbReference type="InterPro" id="IPR029039">
    <property type="entry name" value="Flavoprotein-like_sf"/>
</dbReference>
<dbReference type="Pfam" id="PF03358">
    <property type="entry name" value="FMN_red"/>
    <property type="match status" value="1"/>
</dbReference>
<name>A0A5B7ZVU0_9BACT</name>
<protein>
    <submittedName>
        <fullName evidence="2">NAD(P)H-dependent oxidoreductase</fullName>
    </submittedName>
</protein>
<reference evidence="2 3" key="1">
    <citation type="submission" date="2019-06" db="EMBL/GenBank/DDBJ databases">
        <authorList>
            <person name="Srinivasan S."/>
        </authorList>
    </citation>
    <scope>NUCLEOTIDE SEQUENCE [LARGE SCALE GENOMIC DNA]</scope>
    <source>
        <strain evidence="2 3">17J68-5</strain>
    </source>
</reference>
<gene>
    <name evidence="2" type="ORF">FHG12_02685</name>
</gene>
<dbReference type="PANTHER" id="PTHR30543">
    <property type="entry name" value="CHROMATE REDUCTASE"/>
    <property type="match status" value="1"/>
</dbReference>
<dbReference type="GO" id="GO:0016491">
    <property type="term" value="F:oxidoreductase activity"/>
    <property type="evidence" value="ECO:0007669"/>
    <property type="project" value="InterPro"/>
</dbReference>
<dbReference type="GO" id="GO:0010181">
    <property type="term" value="F:FMN binding"/>
    <property type="evidence" value="ECO:0007669"/>
    <property type="project" value="TreeGrafter"/>
</dbReference>
<evidence type="ECO:0000313" key="2">
    <source>
        <dbReference type="EMBL" id="QDA59078.1"/>
    </source>
</evidence>
<proteinExistence type="predicted"/>
<organism evidence="2 3">
    <name type="scientific">Hymenobacter jejuensis</name>
    <dbReference type="NCBI Taxonomy" id="2502781"/>
    <lineage>
        <taxon>Bacteria</taxon>
        <taxon>Pseudomonadati</taxon>
        <taxon>Bacteroidota</taxon>
        <taxon>Cytophagia</taxon>
        <taxon>Cytophagales</taxon>
        <taxon>Hymenobacteraceae</taxon>
        <taxon>Hymenobacter</taxon>
    </lineage>
</organism>
<evidence type="ECO:0000259" key="1">
    <source>
        <dbReference type="Pfam" id="PF03358"/>
    </source>
</evidence>
<keyword evidence="3" id="KW-1185">Reference proteome</keyword>
<dbReference type="EMBL" id="CP040896">
    <property type="protein sequence ID" value="QDA59078.1"/>
    <property type="molecule type" value="Genomic_DNA"/>
</dbReference>
<dbReference type="Proteomes" id="UP000305398">
    <property type="component" value="Chromosome"/>
</dbReference>
<feature type="domain" description="NADPH-dependent FMN reductase-like" evidence="1">
    <location>
        <begin position="2"/>
        <end position="139"/>
    </location>
</feature>